<name>X1EDM4_9ZZZZ</name>
<keyword evidence="1" id="KW-1133">Transmembrane helix</keyword>
<proteinExistence type="predicted"/>
<gene>
    <name evidence="2" type="ORF">S01H4_53585</name>
</gene>
<evidence type="ECO:0000313" key="2">
    <source>
        <dbReference type="EMBL" id="GAH18435.1"/>
    </source>
</evidence>
<comment type="caution">
    <text evidence="2">The sequence shown here is derived from an EMBL/GenBank/DDBJ whole genome shotgun (WGS) entry which is preliminary data.</text>
</comment>
<feature type="non-terminal residue" evidence="2">
    <location>
        <position position="1"/>
    </location>
</feature>
<dbReference type="EMBL" id="BART01030753">
    <property type="protein sequence ID" value="GAH18435.1"/>
    <property type="molecule type" value="Genomic_DNA"/>
</dbReference>
<reference evidence="2" key="1">
    <citation type="journal article" date="2014" name="Front. Microbiol.">
        <title>High frequency of phylogenetically diverse reductive dehalogenase-homologous genes in deep subseafloor sedimentary metagenomes.</title>
        <authorList>
            <person name="Kawai M."/>
            <person name="Futagami T."/>
            <person name="Toyoda A."/>
            <person name="Takaki Y."/>
            <person name="Nishi S."/>
            <person name="Hori S."/>
            <person name="Arai W."/>
            <person name="Tsubouchi T."/>
            <person name="Morono Y."/>
            <person name="Uchiyama I."/>
            <person name="Ito T."/>
            <person name="Fujiyama A."/>
            <person name="Inagaki F."/>
            <person name="Takami H."/>
        </authorList>
    </citation>
    <scope>NUCLEOTIDE SEQUENCE</scope>
    <source>
        <strain evidence="2">Expedition CK06-06</strain>
    </source>
</reference>
<sequence>LNTEKAYVYWALGIVFASIAKTFFVAFPFLEFAGAWTLGFLGVGSKRAIEKHEKFRPGE</sequence>
<keyword evidence="1" id="KW-0812">Transmembrane</keyword>
<organism evidence="2">
    <name type="scientific">marine sediment metagenome</name>
    <dbReference type="NCBI Taxonomy" id="412755"/>
    <lineage>
        <taxon>unclassified sequences</taxon>
        <taxon>metagenomes</taxon>
        <taxon>ecological metagenomes</taxon>
    </lineage>
</organism>
<accession>X1EDM4</accession>
<evidence type="ECO:0000256" key="1">
    <source>
        <dbReference type="SAM" id="Phobius"/>
    </source>
</evidence>
<keyword evidence="1" id="KW-0472">Membrane</keyword>
<feature type="transmembrane region" description="Helical" evidence="1">
    <location>
        <begin position="7"/>
        <end position="30"/>
    </location>
</feature>
<protein>
    <submittedName>
        <fullName evidence="2">Uncharacterized protein</fullName>
    </submittedName>
</protein>
<dbReference type="AlphaFoldDB" id="X1EDM4"/>